<dbReference type="AlphaFoldDB" id="A0A1L5PAK0"/>
<dbReference type="EMBL" id="CP017242">
    <property type="protein sequence ID" value="APO77134.1"/>
    <property type="molecule type" value="Genomic_DNA"/>
</dbReference>
<proteinExistence type="predicted"/>
<organism evidence="1 2">
    <name type="scientific">Rhizobium etli 8C-3</name>
    <dbReference type="NCBI Taxonomy" id="538025"/>
    <lineage>
        <taxon>Bacteria</taxon>
        <taxon>Pseudomonadati</taxon>
        <taxon>Pseudomonadota</taxon>
        <taxon>Alphaproteobacteria</taxon>
        <taxon>Hyphomicrobiales</taxon>
        <taxon>Rhizobiaceae</taxon>
        <taxon>Rhizobium/Agrobacterium group</taxon>
        <taxon>Rhizobium</taxon>
    </lineage>
</organism>
<keyword evidence="1" id="KW-0614">Plasmid</keyword>
<protein>
    <submittedName>
        <fullName evidence="1">Uncharacterized protein</fullName>
    </submittedName>
</protein>
<gene>
    <name evidence="1" type="ORF">AM571_PA00250</name>
</gene>
<reference evidence="1 2" key="1">
    <citation type="submission" date="2016-09" db="EMBL/GenBank/DDBJ databases">
        <title>The complete genome sequences of Rhizobium gallicum, symbiovars gallicum and phaseoli, symbionts associated to common bean (Phaseolus vulgaris).</title>
        <authorList>
            <person name="Bustos P."/>
            <person name="Santamaria R.I."/>
            <person name="Perez-Carrascal O.M."/>
            <person name="Juarez S."/>
            <person name="Lozano L."/>
            <person name="Martinez-Flores I."/>
            <person name="Martinez-Romero E."/>
            <person name="Cevallos M."/>
            <person name="Romero D."/>
            <person name="Davila G."/>
            <person name="Gonzalez V."/>
        </authorList>
    </citation>
    <scope>NUCLEOTIDE SEQUENCE [LARGE SCALE GENOMIC DNA]</scope>
    <source>
        <strain evidence="1 2">8C-3</strain>
        <plasmid evidence="2">Plasmid prsp8c3a</plasmid>
    </source>
</reference>
<evidence type="ECO:0000313" key="2">
    <source>
        <dbReference type="Proteomes" id="UP000185109"/>
    </source>
</evidence>
<name>A0A1L5PAK0_RHIET</name>
<sequence>MARGIDGRTGQELGLNGEYADRPAFQIVNDAHQSFLLLTGRLISLEYGSFGEAVKNHPAWPQINVKRTALAEKLLTLGGNAVYAAALSEEIRHLNEVISKLAGEWRN</sequence>
<evidence type="ECO:0000313" key="1">
    <source>
        <dbReference type="EMBL" id="APO77134.1"/>
    </source>
</evidence>
<dbReference type="RefSeq" id="WP_074063565.1">
    <property type="nucleotide sequence ID" value="NZ_CP017242.1"/>
</dbReference>
<geneLocation type="plasmid" evidence="2">
    <name>prsp8c3a</name>
</geneLocation>
<dbReference type="Proteomes" id="UP000185109">
    <property type="component" value="Plasmid pRsp8C3a"/>
</dbReference>
<accession>A0A1L5PAK0</accession>